<evidence type="ECO:0000256" key="2">
    <source>
        <dbReference type="PIRSR" id="PIRSR640198-2"/>
    </source>
</evidence>
<keyword evidence="2" id="KW-0547">Nucleotide-binding</keyword>
<dbReference type="Proteomes" id="UP000177797">
    <property type="component" value="Unassembled WGS sequence"/>
</dbReference>
<dbReference type="InterPro" id="IPR036597">
    <property type="entry name" value="Fido-like_dom_sf"/>
</dbReference>
<dbReference type="SUPFAM" id="SSF140931">
    <property type="entry name" value="Fic-like"/>
    <property type="match status" value="1"/>
</dbReference>
<dbReference type="GO" id="GO:0005524">
    <property type="term" value="F:ATP binding"/>
    <property type="evidence" value="ECO:0007669"/>
    <property type="project" value="UniProtKB-KW"/>
</dbReference>
<protein>
    <recommendedName>
        <fullName evidence="4">Fido domain-containing protein</fullName>
    </recommendedName>
</protein>
<proteinExistence type="predicted"/>
<dbReference type="PROSITE" id="PS51459">
    <property type="entry name" value="FIDO"/>
    <property type="match status" value="1"/>
</dbReference>
<reference evidence="5 6" key="1">
    <citation type="journal article" date="2016" name="Nat. Commun.">
        <title>Thousands of microbial genomes shed light on interconnected biogeochemical processes in an aquifer system.</title>
        <authorList>
            <person name="Anantharaman K."/>
            <person name="Brown C.T."/>
            <person name="Hug L.A."/>
            <person name="Sharon I."/>
            <person name="Castelle C.J."/>
            <person name="Probst A.J."/>
            <person name="Thomas B.C."/>
            <person name="Singh A."/>
            <person name="Wilkins M.J."/>
            <person name="Karaoz U."/>
            <person name="Brodie E.L."/>
            <person name="Williams K.H."/>
            <person name="Hubbard S.S."/>
            <person name="Banfield J.F."/>
        </authorList>
    </citation>
    <scope>NUCLEOTIDE SEQUENCE [LARGE SCALE GENOMIC DNA]</scope>
</reference>
<feature type="active site" evidence="1">
    <location>
        <position position="173"/>
    </location>
</feature>
<feature type="site" description="Important for autoinhibition of adenylyltransferase activity" evidence="3">
    <location>
        <position position="45"/>
    </location>
</feature>
<organism evidence="5 6">
    <name type="scientific">Candidatus Taylorbacteria bacterium RIFCSPLOWO2_01_FULL_48_100</name>
    <dbReference type="NCBI Taxonomy" id="1802322"/>
    <lineage>
        <taxon>Bacteria</taxon>
        <taxon>Candidatus Tayloriibacteriota</taxon>
    </lineage>
</organism>
<feature type="binding site" evidence="2">
    <location>
        <begin position="177"/>
        <end position="184"/>
    </location>
    <ligand>
        <name>ATP</name>
        <dbReference type="ChEBI" id="CHEBI:30616"/>
    </ligand>
</feature>
<dbReference type="EMBL" id="MHSA01000023">
    <property type="protein sequence ID" value="OHA33804.1"/>
    <property type="molecule type" value="Genomic_DNA"/>
</dbReference>
<dbReference type="PANTHER" id="PTHR13504:SF38">
    <property type="entry name" value="FIDO DOMAIN-CONTAINING PROTEIN"/>
    <property type="match status" value="1"/>
</dbReference>
<dbReference type="Gene3D" id="1.10.3290.10">
    <property type="entry name" value="Fido-like domain"/>
    <property type="match status" value="1"/>
</dbReference>
<dbReference type="Pfam" id="PF02661">
    <property type="entry name" value="Fic"/>
    <property type="match status" value="1"/>
</dbReference>
<evidence type="ECO:0000313" key="6">
    <source>
        <dbReference type="Proteomes" id="UP000177797"/>
    </source>
</evidence>
<name>A0A1G2NCI3_9BACT</name>
<evidence type="ECO:0000256" key="1">
    <source>
        <dbReference type="PIRSR" id="PIRSR640198-1"/>
    </source>
</evidence>
<evidence type="ECO:0000313" key="5">
    <source>
        <dbReference type="EMBL" id="OHA33804.1"/>
    </source>
</evidence>
<gene>
    <name evidence="5" type="ORF">A2938_01570</name>
</gene>
<evidence type="ECO:0000256" key="3">
    <source>
        <dbReference type="PIRSR" id="PIRSR640198-3"/>
    </source>
</evidence>
<dbReference type="AlphaFoldDB" id="A0A1G2NCI3"/>
<dbReference type="InterPro" id="IPR040198">
    <property type="entry name" value="Fido_containing"/>
</dbReference>
<feature type="domain" description="Fido" evidence="4">
    <location>
        <begin position="97"/>
        <end position="231"/>
    </location>
</feature>
<dbReference type="InterPro" id="IPR003812">
    <property type="entry name" value="Fido"/>
</dbReference>
<comment type="caution">
    <text evidence="5">The sequence shown here is derived from an EMBL/GenBank/DDBJ whole genome shotgun (WGS) entry which is preliminary data.</text>
</comment>
<accession>A0A1G2NCI3</accession>
<evidence type="ECO:0000259" key="4">
    <source>
        <dbReference type="PROSITE" id="PS51459"/>
    </source>
</evidence>
<sequence>MQELLQKIASLKAEIDTCGALDNALIKNLDEWYTVELTYTSNALEGNTLTRQETALVIEKDFSIEGKKLSELLETKNHAEAVGFIREFSRNKKDHKVTLLWILELHSHILQKIDDTNAGRLRTVPVRVAGSTSVFPNPAKVPELMNEFINWLSSAVSAPTNAVEAHYNLVSIHPFIDGNGRVARLLMNTLLMQDGFPPLIIPKETRRAYVVSLEKGQTTGVNDDYYRFMYERLIASMEEYLKMSKIE</sequence>
<dbReference type="PANTHER" id="PTHR13504">
    <property type="entry name" value="FIDO DOMAIN-CONTAINING PROTEIN DDB_G0283145"/>
    <property type="match status" value="1"/>
</dbReference>
<keyword evidence="2" id="KW-0067">ATP-binding</keyword>